<evidence type="ECO:0000256" key="3">
    <source>
        <dbReference type="ARBA" id="ARBA00022691"/>
    </source>
</evidence>
<accession>A0ABR8DEK8</accession>
<evidence type="ECO:0000313" key="6">
    <source>
        <dbReference type="EMBL" id="MBD2504546.1"/>
    </source>
</evidence>
<reference evidence="6 7" key="1">
    <citation type="journal article" date="2020" name="ISME J.">
        <title>Comparative genomics reveals insights into cyanobacterial evolution and habitat adaptation.</title>
        <authorList>
            <person name="Chen M.Y."/>
            <person name="Teng W.K."/>
            <person name="Zhao L."/>
            <person name="Hu C.X."/>
            <person name="Zhou Y.K."/>
            <person name="Han B.P."/>
            <person name="Song L.R."/>
            <person name="Shu W.S."/>
        </authorList>
    </citation>
    <scope>NUCLEOTIDE SEQUENCE [LARGE SCALE GENOMIC DNA]</scope>
    <source>
        <strain evidence="6 7">FACHB-119</strain>
    </source>
</reference>
<evidence type="ECO:0000313" key="7">
    <source>
        <dbReference type="Proteomes" id="UP000661112"/>
    </source>
</evidence>
<dbReference type="Pfam" id="PF00891">
    <property type="entry name" value="Methyltransf_2"/>
    <property type="match status" value="1"/>
</dbReference>
<dbReference type="PANTHER" id="PTHR43712">
    <property type="entry name" value="PUTATIVE (AFU_ORTHOLOGUE AFUA_4G14580)-RELATED"/>
    <property type="match status" value="1"/>
</dbReference>
<dbReference type="Gene3D" id="1.10.10.10">
    <property type="entry name" value="Winged helix-like DNA-binding domain superfamily/Winged helix DNA-binding domain"/>
    <property type="match status" value="1"/>
</dbReference>
<feature type="domain" description="O-methyltransferase dimerisation" evidence="5">
    <location>
        <begin position="20"/>
        <end position="95"/>
    </location>
</feature>
<dbReference type="EMBL" id="JACJSG010000054">
    <property type="protein sequence ID" value="MBD2504546.1"/>
    <property type="molecule type" value="Genomic_DNA"/>
</dbReference>
<dbReference type="InterPro" id="IPR036390">
    <property type="entry name" value="WH_DNA-bd_sf"/>
</dbReference>
<dbReference type="PANTHER" id="PTHR43712:SF2">
    <property type="entry name" value="O-METHYLTRANSFERASE CICE"/>
    <property type="match status" value="1"/>
</dbReference>
<dbReference type="CDD" id="cd02440">
    <property type="entry name" value="AdoMet_MTases"/>
    <property type="match status" value="1"/>
</dbReference>
<dbReference type="GO" id="GO:0008168">
    <property type="term" value="F:methyltransferase activity"/>
    <property type="evidence" value="ECO:0007669"/>
    <property type="project" value="UniProtKB-KW"/>
</dbReference>
<evidence type="ECO:0000256" key="1">
    <source>
        <dbReference type="ARBA" id="ARBA00022603"/>
    </source>
</evidence>
<dbReference type="RefSeq" id="WP_190478455.1">
    <property type="nucleotide sequence ID" value="NZ_JACJSG010000054.1"/>
</dbReference>
<dbReference type="Gene3D" id="1.10.287.1350">
    <property type="match status" value="1"/>
</dbReference>
<proteinExistence type="predicted"/>
<dbReference type="Pfam" id="PF08100">
    <property type="entry name" value="Dimerisation"/>
    <property type="match status" value="1"/>
</dbReference>
<dbReference type="InterPro" id="IPR001077">
    <property type="entry name" value="COMT_C"/>
</dbReference>
<evidence type="ECO:0000259" key="5">
    <source>
        <dbReference type="Pfam" id="PF08100"/>
    </source>
</evidence>
<dbReference type="PROSITE" id="PS51683">
    <property type="entry name" value="SAM_OMT_II"/>
    <property type="match status" value="1"/>
</dbReference>
<comment type="caution">
    <text evidence="6">The sequence shown here is derived from an EMBL/GenBank/DDBJ whole genome shotgun (WGS) entry which is preliminary data.</text>
</comment>
<dbReference type="InterPro" id="IPR016461">
    <property type="entry name" value="COMT-like"/>
</dbReference>
<dbReference type="InterPro" id="IPR012967">
    <property type="entry name" value="COMT_dimerisation"/>
</dbReference>
<dbReference type="SUPFAM" id="SSF53335">
    <property type="entry name" value="S-adenosyl-L-methionine-dependent methyltransferases"/>
    <property type="match status" value="1"/>
</dbReference>
<keyword evidence="2" id="KW-0808">Transferase</keyword>
<keyword evidence="3" id="KW-0949">S-adenosyl-L-methionine</keyword>
<dbReference type="GO" id="GO:0032259">
    <property type="term" value="P:methylation"/>
    <property type="evidence" value="ECO:0007669"/>
    <property type="project" value="UniProtKB-KW"/>
</dbReference>
<feature type="domain" description="O-methyltransferase C-terminal" evidence="4">
    <location>
        <begin position="118"/>
        <end position="326"/>
    </location>
</feature>
<name>A0ABR8DEK8_9NOST</name>
<dbReference type="InterPro" id="IPR029063">
    <property type="entry name" value="SAM-dependent_MTases_sf"/>
</dbReference>
<keyword evidence="1 6" id="KW-0489">Methyltransferase</keyword>
<protein>
    <submittedName>
        <fullName evidence="6">Methyltransferase</fullName>
    </submittedName>
</protein>
<evidence type="ECO:0000259" key="4">
    <source>
        <dbReference type="Pfam" id="PF00891"/>
    </source>
</evidence>
<dbReference type="PIRSF" id="PIRSF005739">
    <property type="entry name" value="O-mtase"/>
    <property type="match status" value="1"/>
</dbReference>
<dbReference type="InterPro" id="IPR036388">
    <property type="entry name" value="WH-like_DNA-bd_sf"/>
</dbReference>
<dbReference type="Gene3D" id="3.40.50.150">
    <property type="entry name" value="Vaccinia Virus protein VP39"/>
    <property type="match status" value="1"/>
</dbReference>
<gene>
    <name evidence="6" type="ORF">H6G83_28710</name>
</gene>
<organism evidence="6 7">
    <name type="scientific">Anabaena azotica FACHB-119</name>
    <dbReference type="NCBI Taxonomy" id="947527"/>
    <lineage>
        <taxon>Bacteria</taxon>
        <taxon>Bacillati</taxon>
        <taxon>Cyanobacteriota</taxon>
        <taxon>Cyanophyceae</taxon>
        <taxon>Nostocales</taxon>
        <taxon>Nostocaceae</taxon>
        <taxon>Anabaena</taxon>
        <taxon>Anabaena azotica</taxon>
    </lineage>
</organism>
<dbReference type="SUPFAM" id="SSF46785">
    <property type="entry name" value="Winged helix' DNA-binding domain"/>
    <property type="match status" value="1"/>
</dbReference>
<keyword evidence="7" id="KW-1185">Reference proteome</keyword>
<dbReference type="Proteomes" id="UP000661112">
    <property type="component" value="Unassembled WGS sequence"/>
</dbReference>
<sequence length="345" mass="38298">MPQLTETQINNDAFVQVVFMQMATSNWLCQSLYAAAKLGIADLLIDGEKNYEELAQATGTHARSLYRLLRFLASLGVFAETQTGNFTLTPLANYLRSDIPDSLRAMAIMNGEEQYRAWGEIIYSLQTGKNAFEHLYGTNVFDYYNQNLEPARIFDQAMTSYSVVQNLGVVQDYDFSGIKTLVDVGGGNGKLLTDILAANPKMKGILFDQPSVIARAFSLIESAGVQDRCQLLTGSFFESVPSGGDAYILKMIIHDWDDERAIAILKNCHKAMPENGKLLIIEQVVPPGNQPSFAKLLDLHMLIMCQGGHERTETEYRHLIEKAGFQLKRIVPTQSGVSVIEGVKV</sequence>
<evidence type="ECO:0000256" key="2">
    <source>
        <dbReference type="ARBA" id="ARBA00022679"/>
    </source>
</evidence>